<dbReference type="InterPro" id="IPR045166">
    <property type="entry name" value="Spp2-like"/>
</dbReference>
<evidence type="ECO:0000256" key="4">
    <source>
        <dbReference type="RuleBase" id="RU369096"/>
    </source>
</evidence>
<dbReference type="STRING" id="13370.A0A448YKW2"/>
<feature type="compositionally biased region" description="Low complexity" evidence="5">
    <location>
        <begin position="201"/>
        <end position="211"/>
    </location>
</feature>
<dbReference type="GO" id="GO:0000398">
    <property type="term" value="P:mRNA splicing, via spliceosome"/>
    <property type="evidence" value="ECO:0007669"/>
    <property type="project" value="UniProtKB-UniRule"/>
</dbReference>
<dbReference type="InParanoid" id="A0A448YKW2"/>
<protein>
    <recommendedName>
        <fullName evidence="4">Pre-mRNA-splicing factor</fullName>
    </recommendedName>
</protein>
<dbReference type="GO" id="GO:0005681">
    <property type="term" value="C:spliceosomal complex"/>
    <property type="evidence" value="ECO:0007669"/>
    <property type="project" value="UniProtKB-UniRule"/>
</dbReference>
<evidence type="ECO:0000256" key="2">
    <source>
        <dbReference type="ARBA" id="ARBA00008576"/>
    </source>
</evidence>
<accession>A0A448YKW2</accession>
<evidence type="ECO:0000259" key="6">
    <source>
        <dbReference type="Pfam" id="PF12656"/>
    </source>
</evidence>
<dbReference type="OrthoDB" id="5577072at2759"/>
<evidence type="ECO:0000256" key="3">
    <source>
        <dbReference type="ARBA" id="ARBA00023242"/>
    </source>
</evidence>
<dbReference type="AlphaFoldDB" id="A0A448YKW2"/>
<name>A0A448YKW2_BRENA</name>
<keyword evidence="3 4" id="KW-0539">Nucleus</keyword>
<sequence length="253" mass="28378">MKFSLKDAKDGVGGKGRGEIKKKKSFAGFSLKKKGTSTGEVKKVERKTNSVFESDNGDQKAGCKISITTTDEVVRVVEKEQELVIKPRQDMSSWQQKRREARESKEPEEHKDDDDDAKKEGYKYGMNLVNKTSSDVSRLKSQEVPLLMEDVPEDVEETTMESYKKVPVEKFGLAMLRGMGWEGDAKKEEASSKQDSKLKPRPLLLGLGAKPSPIQLDPSYRVISASYSPVMKVEEDDDGSHIRKKLKSNETSK</sequence>
<evidence type="ECO:0000256" key="1">
    <source>
        <dbReference type="ARBA" id="ARBA00004123"/>
    </source>
</evidence>
<feature type="compositionally biased region" description="Basic and acidic residues" evidence="5">
    <location>
        <begin position="183"/>
        <end position="198"/>
    </location>
</feature>
<reference evidence="7 8" key="1">
    <citation type="submission" date="2018-12" db="EMBL/GenBank/DDBJ databases">
        <authorList>
            <person name="Tiukova I."/>
            <person name="Dainat J."/>
        </authorList>
    </citation>
    <scope>NUCLEOTIDE SEQUENCE [LARGE SCALE GENOMIC DNA]</scope>
</reference>
<feature type="region of interest" description="Disordered" evidence="5">
    <location>
        <begin position="183"/>
        <end position="212"/>
    </location>
</feature>
<feature type="domain" description="Spp2/MOS2 G-patch" evidence="6">
    <location>
        <begin position="156"/>
        <end position="212"/>
    </location>
</feature>
<keyword evidence="4" id="KW-0508">mRNA splicing</keyword>
<evidence type="ECO:0000256" key="5">
    <source>
        <dbReference type="SAM" id="MobiDB-lite"/>
    </source>
</evidence>
<dbReference type="PANTHER" id="PTHR15818:SF2">
    <property type="entry name" value="G-PATCH DOMAIN AND KOW MOTIFS-CONTAINING PROTEIN"/>
    <property type="match status" value="1"/>
</dbReference>
<comment type="function">
    <text evidence="4">Involved in spliceosome maturation and the first step of pre-mRNA splicing.</text>
</comment>
<dbReference type="InterPro" id="IPR026822">
    <property type="entry name" value="Spp2/MOS2_G-patch"/>
</dbReference>
<feature type="region of interest" description="Disordered" evidence="5">
    <location>
        <begin position="85"/>
        <end position="122"/>
    </location>
</feature>
<evidence type="ECO:0000313" key="8">
    <source>
        <dbReference type="Proteomes" id="UP000290900"/>
    </source>
</evidence>
<comment type="subcellular location">
    <subcellularLocation>
        <location evidence="1 4">Nucleus</location>
    </subcellularLocation>
</comment>
<dbReference type="Proteomes" id="UP000290900">
    <property type="component" value="Unassembled WGS sequence"/>
</dbReference>
<keyword evidence="8" id="KW-1185">Reference proteome</keyword>
<keyword evidence="4" id="KW-0747">Spliceosome</keyword>
<proteinExistence type="inferred from homology"/>
<evidence type="ECO:0000313" key="7">
    <source>
        <dbReference type="EMBL" id="VEU21508.1"/>
    </source>
</evidence>
<keyword evidence="4" id="KW-0507">mRNA processing</keyword>
<feature type="region of interest" description="Disordered" evidence="5">
    <location>
        <begin position="234"/>
        <end position="253"/>
    </location>
</feature>
<gene>
    <name evidence="7" type="ORF">BRENAR_LOCUS2241</name>
</gene>
<dbReference type="EMBL" id="CAACVR010000012">
    <property type="protein sequence ID" value="VEU21508.1"/>
    <property type="molecule type" value="Genomic_DNA"/>
</dbReference>
<dbReference type="PANTHER" id="PTHR15818">
    <property type="entry name" value="G PATCH AND KOW-CONTAINING"/>
    <property type="match status" value="1"/>
</dbReference>
<comment type="similarity">
    <text evidence="2 4">Belongs to the SPP2 family.</text>
</comment>
<feature type="compositionally biased region" description="Basic and acidic residues" evidence="5">
    <location>
        <begin position="97"/>
        <end position="122"/>
    </location>
</feature>
<dbReference type="Pfam" id="PF12656">
    <property type="entry name" value="G-patch_2"/>
    <property type="match status" value="1"/>
</dbReference>
<organism evidence="7 8">
    <name type="scientific">Brettanomyces naardenensis</name>
    <name type="common">Yeast</name>
    <dbReference type="NCBI Taxonomy" id="13370"/>
    <lineage>
        <taxon>Eukaryota</taxon>
        <taxon>Fungi</taxon>
        <taxon>Dikarya</taxon>
        <taxon>Ascomycota</taxon>
        <taxon>Saccharomycotina</taxon>
        <taxon>Pichiomycetes</taxon>
        <taxon>Pichiales</taxon>
        <taxon>Pichiaceae</taxon>
        <taxon>Brettanomyces</taxon>
    </lineage>
</organism>